<dbReference type="InterPro" id="IPR011990">
    <property type="entry name" value="TPR-like_helical_dom_sf"/>
</dbReference>
<dbReference type="PANTHER" id="PTHR24074">
    <property type="entry name" value="CO-CHAPERONE PROTEIN DJLA"/>
    <property type="match status" value="1"/>
</dbReference>
<keyword evidence="2" id="KW-0677">Repeat</keyword>
<keyword evidence="7" id="KW-1185">Reference proteome</keyword>
<sequence>MNPYDVLGLENGASLEDIKAAYRRLAKRYHPDLVPKAEKTIAEERLKSVNLAYEALVQERGRTKADSGFEEVQRLLDRSEDGAALAMLNAMTGRSGKWHYYRGLIEARQGRFDEARNYLELAAKMDPDPMILAERNRICTLQEALKRKKRGLWSWIRGLFQRSR</sequence>
<dbReference type="SMART" id="SM00271">
    <property type="entry name" value="DnaJ"/>
    <property type="match status" value="1"/>
</dbReference>
<dbReference type="InterPro" id="IPR013105">
    <property type="entry name" value="TPR_2"/>
</dbReference>
<keyword evidence="3 4" id="KW-0802">TPR repeat</keyword>
<dbReference type="RefSeq" id="WP_283244861.1">
    <property type="nucleotide sequence ID" value="NZ_JACRSR010000001.1"/>
</dbReference>
<dbReference type="GO" id="GO:0006260">
    <property type="term" value="P:DNA replication"/>
    <property type="evidence" value="ECO:0007669"/>
    <property type="project" value="UniProtKB-KW"/>
</dbReference>
<feature type="repeat" description="TPR" evidence="4">
    <location>
        <begin position="96"/>
        <end position="129"/>
    </location>
</feature>
<evidence type="ECO:0000256" key="4">
    <source>
        <dbReference type="PROSITE-ProRule" id="PRU00339"/>
    </source>
</evidence>
<feature type="domain" description="J" evidence="5">
    <location>
        <begin position="2"/>
        <end position="69"/>
    </location>
</feature>
<keyword evidence="1" id="KW-0235">DNA replication</keyword>
<evidence type="ECO:0000313" key="6">
    <source>
        <dbReference type="EMBL" id="MBC8531383.1"/>
    </source>
</evidence>
<dbReference type="PRINTS" id="PR00625">
    <property type="entry name" value="JDOMAIN"/>
</dbReference>
<comment type="caution">
    <text evidence="6">The sequence shown here is derived from an EMBL/GenBank/DDBJ whole genome shotgun (WGS) entry which is preliminary data.</text>
</comment>
<dbReference type="PROSITE" id="PS50076">
    <property type="entry name" value="DNAJ_2"/>
    <property type="match status" value="1"/>
</dbReference>
<dbReference type="Pfam" id="PF07719">
    <property type="entry name" value="TPR_2"/>
    <property type="match status" value="1"/>
</dbReference>
<reference evidence="6" key="1">
    <citation type="submission" date="2020-08" db="EMBL/GenBank/DDBJ databases">
        <title>Genome public.</title>
        <authorList>
            <person name="Liu C."/>
            <person name="Sun Q."/>
        </authorList>
    </citation>
    <scope>NUCLEOTIDE SEQUENCE</scope>
    <source>
        <strain evidence="6">NSJ-53</strain>
    </source>
</reference>
<dbReference type="EMBL" id="JACRSR010000001">
    <property type="protein sequence ID" value="MBC8531383.1"/>
    <property type="molecule type" value="Genomic_DNA"/>
</dbReference>
<dbReference type="SUPFAM" id="SSF48452">
    <property type="entry name" value="TPR-like"/>
    <property type="match status" value="1"/>
</dbReference>
<dbReference type="AlphaFoldDB" id="A0A926D438"/>
<evidence type="ECO:0000259" key="5">
    <source>
        <dbReference type="PROSITE" id="PS50076"/>
    </source>
</evidence>
<dbReference type="Pfam" id="PF00226">
    <property type="entry name" value="DnaJ"/>
    <property type="match status" value="1"/>
</dbReference>
<proteinExistence type="predicted"/>
<protein>
    <submittedName>
        <fullName evidence="6">DnaJ domain-containing protein</fullName>
    </submittedName>
</protein>
<dbReference type="Gene3D" id="1.10.287.110">
    <property type="entry name" value="DnaJ domain"/>
    <property type="match status" value="1"/>
</dbReference>
<dbReference type="Proteomes" id="UP000623172">
    <property type="component" value="Unassembled WGS sequence"/>
</dbReference>
<dbReference type="SUPFAM" id="SSF46565">
    <property type="entry name" value="Chaperone J-domain"/>
    <property type="match status" value="1"/>
</dbReference>
<dbReference type="PROSITE" id="PS50005">
    <property type="entry name" value="TPR"/>
    <property type="match status" value="1"/>
</dbReference>
<gene>
    <name evidence="6" type="ORF">H8696_05915</name>
</gene>
<dbReference type="InterPro" id="IPR036869">
    <property type="entry name" value="J_dom_sf"/>
</dbReference>
<dbReference type="InterPro" id="IPR050817">
    <property type="entry name" value="DjlA_DnaK_co-chaperone"/>
</dbReference>
<evidence type="ECO:0000256" key="1">
    <source>
        <dbReference type="ARBA" id="ARBA00022705"/>
    </source>
</evidence>
<accession>A0A926D438</accession>
<organism evidence="6 7">
    <name type="scientific">Gehongia tenuis</name>
    <dbReference type="NCBI Taxonomy" id="2763655"/>
    <lineage>
        <taxon>Bacteria</taxon>
        <taxon>Bacillati</taxon>
        <taxon>Bacillota</taxon>
        <taxon>Clostridia</taxon>
        <taxon>Christensenellales</taxon>
        <taxon>Christensenellaceae</taxon>
        <taxon>Gehongia</taxon>
    </lineage>
</organism>
<evidence type="ECO:0000256" key="3">
    <source>
        <dbReference type="ARBA" id="ARBA00022803"/>
    </source>
</evidence>
<dbReference type="InterPro" id="IPR019734">
    <property type="entry name" value="TPR_rpt"/>
</dbReference>
<evidence type="ECO:0000313" key="7">
    <source>
        <dbReference type="Proteomes" id="UP000623172"/>
    </source>
</evidence>
<dbReference type="CDD" id="cd06257">
    <property type="entry name" value="DnaJ"/>
    <property type="match status" value="1"/>
</dbReference>
<dbReference type="InterPro" id="IPR001623">
    <property type="entry name" value="DnaJ_domain"/>
</dbReference>
<dbReference type="Gene3D" id="1.25.40.10">
    <property type="entry name" value="Tetratricopeptide repeat domain"/>
    <property type="match status" value="1"/>
</dbReference>
<name>A0A926D438_9FIRM</name>
<evidence type="ECO:0000256" key="2">
    <source>
        <dbReference type="ARBA" id="ARBA00022737"/>
    </source>
</evidence>